<evidence type="ECO:0000313" key="3">
    <source>
        <dbReference type="Proteomes" id="UP000695022"/>
    </source>
</evidence>
<dbReference type="CDD" id="cd00121">
    <property type="entry name" value="MATH"/>
    <property type="match status" value="1"/>
</dbReference>
<dbReference type="SUPFAM" id="SSF54695">
    <property type="entry name" value="POZ domain"/>
    <property type="match status" value="1"/>
</dbReference>
<dbReference type="Gene3D" id="2.60.210.10">
    <property type="entry name" value="Apoptosis, Tumor Necrosis Factor Receptor Associated Protein 2, Chain A"/>
    <property type="match status" value="1"/>
</dbReference>
<name>A0ABM1DS12_PRICU</name>
<dbReference type="RefSeq" id="XP_014662733.1">
    <property type="nucleotide sequence ID" value="XM_014807247.1"/>
</dbReference>
<dbReference type="Proteomes" id="UP000695022">
    <property type="component" value="Unplaced"/>
</dbReference>
<dbReference type="InterPro" id="IPR011333">
    <property type="entry name" value="SKP1/BTB/POZ_sf"/>
</dbReference>
<dbReference type="Gene3D" id="1.25.40.420">
    <property type="match status" value="1"/>
</dbReference>
<evidence type="ECO:0000259" key="2">
    <source>
        <dbReference type="PROSITE" id="PS50144"/>
    </source>
</evidence>
<dbReference type="PANTHER" id="PTHR24413">
    <property type="entry name" value="SPECKLE-TYPE POZ PROTEIN"/>
    <property type="match status" value="1"/>
</dbReference>
<dbReference type="PROSITE" id="PS50144">
    <property type="entry name" value="MATH"/>
    <property type="match status" value="1"/>
</dbReference>
<dbReference type="SUPFAM" id="SSF49599">
    <property type="entry name" value="TRAF domain-like"/>
    <property type="match status" value="1"/>
</dbReference>
<evidence type="ECO:0000313" key="4">
    <source>
        <dbReference type="RefSeq" id="XP_014662733.1"/>
    </source>
</evidence>
<dbReference type="SMART" id="SM00225">
    <property type="entry name" value="BTB"/>
    <property type="match status" value="1"/>
</dbReference>
<dbReference type="InterPro" id="IPR000210">
    <property type="entry name" value="BTB/POZ_dom"/>
</dbReference>
<accession>A0ABM1DS12</accession>
<reference evidence="4" key="1">
    <citation type="submission" date="2025-08" db="UniProtKB">
        <authorList>
            <consortium name="RefSeq"/>
        </authorList>
    </citation>
    <scope>IDENTIFICATION</scope>
</reference>
<dbReference type="GeneID" id="106805593"/>
<dbReference type="InterPro" id="IPR008974">
    <property type="entry name" value="TRAF-like"/>
</dbReference>
<dbReference type="PROSITE" id="PS50097">
    <property type="entry name" value="BTB"/>
    <property type="match status" value="1"/>
</dbReference>
<dbReference type="Gene3D" id="3.30.710.10">
    <property type="entry name" value="Potassium Channel Kv1.1, Chain A"/>
    <property type="match status" value="1"/>
</dbReference>
<dbReference type="InterPro" id="IPR002083">
    <property type="entry name" value="MATH/TRAF_dom"/>
</dbReference>
<dbReference type="Pfam" id="PF00651">
    <property type="entry name" value="BTB"/>
    <property type="match status" value="1"/>
</dbReference>
<organism evidence="3 4">
    <name type="scientific">Priapulus caudatus</name>
    <name type="common">Priapulid worm</name>
    <dbReference type="NCBI Taxonomy" id="37621"/>
    <lineage>
        <taxon>Eukaryota</taxon>
        <taxon>Metazoa</taxon>
        <taxon>Ecdysozoa</taxon>
        <taxon>Scalidophora</taxon>
        <taxon>Priapulida</taxon>
        <taxon>Priapulimorpha</taxon>
        <taxon>Priapulimorphida</taxon>
        <taxon>Priapulidae</taxon>
        <taxon>Priapulus</taxon>
    </lineage>
</organism>
<proteinExistence type="predicted"/>
<gene>
    <name evidence="4" type="primary">LOC106805593</name>
</gene>
<evidence type="ECO:0000259" key="1">
    <source>
        <dbReference type="PROSITE" id="PS50097"/>
    </source>
</evidence>
<feature type="domain" description="BTB" evidence="1">
    <location>
        <begin position="189"/>
        <end position="263"/>
    </location>
</feature>
<dbReference type="Pfam" id="PF22486">
    <property type="entry name" value="MATH_2"/>
    <property type="match status" value="1"/>
</dbReference>
<feature type="domain" description="MATH" evidence="2">
    <location>
        <begin position="1"/>
        <end position="137"/>
    </location>
</feature>
<protein>
    <submittedName>
        <fullName evidence="4">Speckle-type POZ protein A-like</fullName>
    </submittedName>
</protein>
<sequence length="377" mass="42907">MAHYTFQTPDFATRFKANPDELFMDFYSSYIADNVCKIQWRVYFKRHVRDNTQKEYISAYLKLLKFFDRSHRSVSCRGNLEVTYSIGIRDDECQCVHSKSATHNDWGNDWGWREFLPLEALDDYVLPDGSLFVFCNVDVRQAGRHSIPPSPPALPCSNSNRRSLLLVGNSFYGALGSLGERLLNDKCHMDVTITAGEKNTVNFQAHKSVLSIQSPVFALTFDHNKYLPDLPVGHSHLRIKDFDGDTVREMLTYIYTGHTDKLTEMAHLLLPAAEKYQLEGLKDEAVRELMYNMTTKNVVNTLLLADKHSIVPLKQKSLDYISTHGNDVTDTDDWKKLTENAELMTAVFKATAAKVPAFSYPTITAPIAMIAVSDWEQ</sequence>
<keyword evidence="3" id="KW-1185">Reference proteome</keyword>